<dbReference type="AlphaFoldDB" id="A0A822VCM7"/>
<reference evidence="1 2" key="1">
    <citation type="submission" date="2016-01" db="EMBL/GenBank/DDBJ databases">
        <authorList>
            <person name="Regsiter A."/>
            <person name="william w."/>
        </authorList>
    </citation>
    <scope>NUCLEOTIDE SEQUENCE [LARGE SCALE GENOMIC DNA]</scope>
    <source>
        <strain evidence="1 2">B6</strain>
    </source>
</reference>
<gene>
    <name evidence="1" type="ORF">AGR4A_pAt10230</name>
</gene>
<protein>
    <submittedName>
        <fullName evidence="1">Uncharacterized protein</fullName>
    </submittedName>
</protein>
<evidence type="ECO:0000313" key="2">
    <source>
        <dbReference type="Proteomes" id="UP000192074"/>
    </source>
</evidence>
<dbReference type="Proteomes" id="UP000192074">
    <property type="component" value="Unassembled WGS sequence"/>
</dbReference>
<accession>A0A822VCM7</accession>
<proteinExistence type="predicted"/>
<name>A0A822VCM7_AGRTU</name>
<dbReference type="EMBL" id="FCNL01000040">
    <property type="protein sequence ID" value="CVI24650.1"/>
    <property type="molecule type" value="Genomic_DNA"/>
</dbReference>
<organism evidence="1 2">
    <name type="scientific">Agrobacterium tumefaciens str. B6</name>
    <dbReference type="NCBI Taxonomy" id="1183423"/>
    <lineage>
        <taxon>Bacteria</taxon>
        <taxon>Pseudomonadati</taxon>
        <taxon>Pseudomonadota</taxon>
        <taxon>Alphaproteobacteria</taxon>
        <taxon>Hyphomicrobiales</taxon>
        <taxon>Rhizobiaceae</taxon>
        <taxon>Rhizobium/Agrobacterium group</taxon>
        <taxon>Agrobacterium</taxon>
        <taxon>Agrobacterium tumefaciens complex</taxon>
    </lineage>
</organism>
<comment type="caution">
    <text evidence="1">The sequence shown here is derived from an EMBL/GenBank/DDBJ whole genome shotgun (WGS) entry which is preliminary data.</text>
</comment>
<sequence length="55" mass="6190">MVRKGRFSWSSSGLTLENLGEQGDRFISTLDPLPKARSTIRASHGRRRSDLKMDA</sequence>
<evidence type="ECO:0000313" key="1">
    <source>
        <dbReference type="EMBL" id="CVI24650.1"/>
    </source>
</evidence>